<keyword evidence="3" id="KW-1185">Reference proteome</keyword>
<dbReference type="InterPro" id="IPR037401">
    <property type="entry name" value="SnoaL-like"/>
</dbReference>
<dbReference type="PROSITE" id="PS51257">
    <property type="entry name" value="PROKAR_LIPOPROTEIN"/>
    <property type="match status" value="1"/>
</dbReference>
<comment type="caution">
    <text evidence="2">The sequence shown here is derived from an EMBL/GenBank/DDBJ whole genome shotgun (WGS) entry which is preliminary data.</text>
</comment>
<dbReference type="SUPFAM" id="SSF54427">
    <property type="entry name" value="NTF2-like"/>
    <property type="match status" value="1"/>
</dbReference>
<dbReference type="InterPro" id="IPR032710">
    <property type="entry name" value="NTF2-like_dom_sf"/>
</dbReference>
<evidence type="ECO:0000259" key="1">
    <source>
        <dbReference type="Pfam" id="PF13577"/>
    </source>
</evidence>
<organism evidence="2 3">
    <name type="scientific">Dyadobacter arcticus</name>
    <dbReference type="NCBI Taxonomy" id="1078754"/>
    <lineage>
        <taxon>Bacteria</taxon>
        <taxon>Pseudomonadati</taxon>
        <taxon>Bacteroidota</taxon>
        <taxon>Cytophagia</taxon>
        <taxon>Cytophagales</taxon>
        <taxon>Spirosomataceae</taxon>
        <taxon>Dyadobacter</taxon>
    </lineage>
</organism>
<reference evidence="2 3" key="1">
    <citation type="submission" date="2020-03" db="EMBL/GenBank/DDBJ databases">
        <title>Genomic Encyclopedia of Type Strains, Phase IV (KMG-IV): sequencing the most valuable type-strain genomes for metagenomic binning, comparative biology and taxonomic classification.</title>
        <authorList>
            <person name="Goeker M."/>
        </authorList>
    </citation>
    <scope>NUCLEOTIDE SEQUENCE [LARGE SCALE GENOMIC DNA]</scope>
    <source>
        <strain evidence="2 3">DSM 102865</strain>
    </source>
</reference>
<dbReference type="RefSeq" id="WP_229211949.1">
    <property type="nucleotide sequence ID" value="NZ_JAASQJ010000003.1"/>
</dbReference>
<evidence type="ECO:0000313" key="3">
    <source>
        <dbReference type="Proteomes" id="UP001179181"/>
    </source>
</evidence>
<dbReference type="Pfam" id="PF13577">
    <property type="entry name" value="SnoaL_4"/>
    <property type="match status" value="1"/>
</dbReference>
<proteinExistence type="predicted"/>
<accession>A0ABX0UNJ5</accession>
<evidence type="ECO:0000313" key="2">
    <source>
        <dbReference type="EMBL" id="NIJ54557.1"/>
    </source>
</evidence>
<dbReference type="Proteomes" id="UP001179181">
    <property type="component" value="Unassembled WGS sequence"/>
</dbReference>
<protein>
    <recommendedName>
        <fullName evidence="1">SnoaL-like domain-containing protein</fullName>
    </recommendedName>
</protein>
<gene>
    <name evidence="2" type="ORF">FHS68_003739</name>
</gene>
<feature type="domain" description="SnoaL-like" evidence="1">
    <location>
        <begin position="28"/>
        <end position="156"/>
    </location>
</feature>
<sequence length="170" mass="19011">MKKANILFVAMFSLSLLTGCENKEDFTEVRDKQQLTELVNRLFMYTDSRNWTGIANEVFTPNVYLDMQSNGGGPPATMTAKAVTDGWEQGFQGVDAIHHQGGHYLITVKGDQADIFGYAVATHYRAAATKGKTRTFVGDYDIKAERTSSGWRLNHLKYNLKYTEGNTALE</sequence>
<dbReference type="EMBL" id="JAASQJ010000003">
    <property type="protein sequence ID" value="NIJ54557.1"/>
    <property type="molecule type" value="Genomic_DNA"/>
</dbReference>
<name>A0ABX0UNJ5_9BACT</name>
<dbReference type="Gene3D" id="3.10.450.50">
    <property type="match status" value="1"/>
</dbReference>